<proteinExistence type="predicted"/>
<name>A0ABW4MWH7_9CAUL</name>
<protein>
    <recommendedName>
        <fullName evidence="3">Tetratricopeptide repeat protein</fullName>
    </recommendedName>
</protein>
<reference evidence="2" key="1">
    <citation type="journal article" date="2019" name="Int. J. Syst. Evol. Microbiol.">
        <title>The Global Catalogue of Microorganisms (GCM) 10K type strain sequencing project: providing services to taxonomists for standard genome sequencing and annotation.</title>
        <authorList>
            <consortium name="The Broad Institute Genomics Platform"/>
            <consortium name="The Broad Institute Genome Sequencing Center for Infectious Disease"/>
            <person name="Wu L."/>
            <person name="Ma J."/>
        </authorList>
    </citation>
    <scope>NUCLEOTIDE SEQUENCE [LARGE SCALE GENOMIC DNA]</scope>
    <source>
        <strain evidence="2">DFY28</strain>
    </source>
</reference>
<evidence type="ECO:0008006" key="3">
    <source>
        <dbReference type="Google" id="ProtNLM"/>
    </source>
</evidence>
<sequence length="214" mass="23548">MATAQEWFRRTSWGPADREDFHTRLRRVRPDNRAQYLRIQAGHLAEAGLHAPALELLDAFFEAYADSDEAATALGQQAASLLALGRLEEVLDAYAASVARMQANPRMKTDAWLDYVLLVAERGARDHYERAAEALATLGAQWPLWLPHDAFRRHAALALLLSDRGQPGADAEAKAALEAADRAHSGLGRHPSIGLVGPRYADLRKRLARIAAGR</sequence>
<gene>
    <name evidence="1" type="ORF">ACFSC0_02505</name>
</gene>
<evidence type="ECO:0000313" key="2">
    <source>
        <dbReference type="Proteomes" id="UP001597237"/>
    </source>
</evidence>
<dbReference type="Proteomes" id="UP001597237">
    <property type="component" value="Unassembled WGS sequence"/>
</dbReference>
<dbReference type="RefSeq" id="WP_377280690.1">
    <property type="nucleotide sequence ID" value="NZ_JBHRSI010000001.1"/>
</dbReference>
<keyword evidence="2" id="KW-1185">Reference proteome</keyword>
<comment type="caution">
    <text evidence="1">The sequence shown here is derived from an EMBL/GenBank/DDBJ whole genome shotgun (WGS) entry which is preliminary data.</text>
</comment>
<evidence type="ECO:0000313" key="1">
    <source>
        <dbReference type="EMBL" id="MFD1782250.1"/>
    </source>
</evidence>
<accession>A0ABW4MWH7</accession>
<organism evidence="1 2">
    <name type="scientific">Phenylobacterium terrae</name>
    <dbReference type="NCBI Taxonomy" id="2665495"/>
    <lineage>
        <taxon>Bacteria</taxon>
        <taxon>Pseudomonadati</taxon>
        <taxon>Pseudomonadota</taxon>
        <taxon>Alphaproteobacteria</taxon>
        <taxon>Caulobacterales</taxon>
        <taxon>Caulobacteraceae</taxon>
        <taxon>Phenylobacterium</taxon>
    </lineage>
</organism>
<dbReference type="EMBL" id="JBHUEY010000001">
    <property type="protein sequence ID" value="MFD1782250.1"/>
    <property type="molecule type" value="Genomic_DNA"/>
</dbReference>